<organism evidence="1 2">
    <name type="scientific">Thelephora ganbajun</name>
    <name type="common">Ganba fungus</name>
    <dbReference type="NCBI Taxonomy" id="370292"/>
    <lineage>
        <taxon>Eukaryota</taxon>
        <taxon>Fungi</taxon>
        <taxon>Dikarya</taxon>
        <taxon>Basidiomycota</taxon>
        <taxon>Agaricomycotina</taxon>
        <taxon>Agaricomycetes</taxon>
        <taxon>Thelephorales</taxon>
        <taxon>Thelephoraceae</taxon>
        <taxon>Thelephora</taxon>
    </lineage>
</organism>
<dbReference type="EMBL" id="MU118205">
    <property type="protein sequence ID" value="KAF9643595.1"/>
    <property type="molecule type" value="Genomic_DNA"/>
</dbReference>
<gene>
    <name evidence="1" type="ORF">BDM02DRAFT_3132331</name>
</gene>
<proteinExistence type="predicted"/>
<name>A0ACB6Z1I2_THEGA</name>
<protein>
    <submittedName>
        <fullName evidence="1">Uncharacterized protein</fullName>
    </submittedName>
</protein>
<dbReference type="Proteomes" id="UP000886501">
    <property type="component" value="Unassembled WGS sequence"/>
</dbReference>
<feature type="non-terminal residue" evidence="1">
    <location>
        <position position="1"/>
    </location>
</feature>
<reference evidence="1" key="1">
    <citation type="submission" date="2019-10" db="EMBL/GenBank/DDBJ databases">
        <authorList>
            <consortium name="DOE Joint Genome Institute"/>
            <person name="Kuo A."/>
            <person name="Miyauchi S."/>
            <person name="Kiss E."/>
            <person name="Drula E."/>
            <person name="Kohler A."/>
            <person name="Sanchez-Garcia M."/>
            <person name="Andreopoulos B."/>
            <person name="Barry K.W."/>
            <person name="Bonito G."/>
            <person name="Buee M."/>
            <person name="Carver A."/>
            <person name="Chen C."/>
            <person name="Cichocki N."/>
            <person name="Clum A."/>
            <person name="Culley D."/>
            <person name="Crous P.W."/>
            <person name="Fauchery L."/>
            <person name="Girlanda M."/>
            <person name="Hayes R."/>
            <person name="Keri Z."/>
            <person name="Labutti K."/>
            <person name="Lipzen A."/>
            <person name="Lombard V."/>
            <person name="Magnuson J."/>
            <person name="Maillard F."/>
            <person name="Morin E."/>
            <person name="Murat C."/>
            <person name="Nolan M."/>
            <person name="Ohm R."/>
            <person name="Pangilinan J."/>
            <person name="Pereira M."/>
            <person name="Perotto S."/>
            <person name="Peter M."/>
            <person name="Riley R."/>
            <person name="Sitrit Y."/>
            <person name="Stielow B."/>
            <person name="Szollosi G."/>
            <person name="Zifcakova L."/>
            <person name="Stursova M."/>
            <person name="Spatafora J.W."/>
            <person name="Tedersoo L."/>
            <person name="Vaario L.-M."/>
            <person name="Yamada A."/>
            <person name="Yan M."/>
            <person name="Wang P."/>
            <person name="Xu J."/>
            <person name="Bruns T."/>
            <person name="Baldrian P."/>
            <person name="Vilgalys R."/>
            <person name="Henrissat B."/>
            <person name="Grigoriev I.V."/>
            <person name="Hibbett D."/>
            <person name="Nagy L.G."/>
            <person name="Martin F.M."/>
        </authorList>
    </citation>
    <scope>NUCLEOTIDE SEQUENCE</scope>
    <source>
        <strain evidence="1">P2</strain>
    </source>
</reference>
<evidence type="ECO:0000313" key="1">
    <source>
        <dbReference type="EMBL" id="KAF9643595.1"/>
    </source>
</evidence>
<comment type="caution">
    <text evidence="1">The sequence shown here is derived from an EMBL/GenBank/DDBJ whole genome shotgun (WGS) entry which is preliminary data.</text>
</comment>
<reference evidence="1" key="2">
    <citation type="journal article" date="2020" name="Nat. Commun.">
        <title>Large-scale genome sequencing of mycorrhizal fungi provides insights into the early evolution of symbiotic traits.</title>
        <authorList>
            <person name="Miyauchi S."/>
            <person name="Kiss E."/>
            <person name="Kuo A."/>
            <person name="Drula E."/>
            <person name="Kohler A."/>
            <person name="Sanchez-Garcia M."/>
            <person name="Morin E."/>
            <person name="Andreopoulos B."/>
            <person name="Barry K.W."/>
            <person name="Bonito G."/>
            <person name="Buee M."/>
            <person name="Carver A."/>
            <person name="Chen C."/>
            <person name="Cichocki N."/>
            <person name="Clum A."/>
            <person name="Culley D."/>
            <person name="Crous P.W."/>
            <person name="Fauchery L."/>
            <person name="Girlanda M."/>
            <person name="Hayes R.D."/>
            <person name="Keri Z."/>
            <person name="LaButti K."/>
            <person name="Lipzen A."/>
            <person name="Lombard V."/>
            <person name="Magnuson J."/>
            <person name="Maillard F."/>
            <person name="Murat C."/>
            <person name="Nolan M."/>
            <person name="Ohm R.A."/>
            <person name="Pangilinan J."/>
            <person name="Pereira M.F."/>
            <person name="Perotto S."/>
            <person name="Peter M."/>
            <person name="Pfister S."/>
            <person name="Riley R."/>
            <person name="Sitrit Y."/>
            <person name="Stielow J.B."/>
            <person name="Szollosi G."/>
            <person name="Zifcakova L."/>
            <person name="Stursova M."/>
            <person name="Spatafora J.W."/>
            <person name="Tedersoo L."/>
            <person name="Vaario L.M."/>
            <person name="Yamada A."/>
            <person name="Yan M."/>
            <person name="Wang P."/>
            <person name="Xu J."/>
            <person name="Bruns T."/>
            <person name="Baldrian P."/>
            <person name="Vilgalys R."/>
            <person name="Dunand C."/>
            <person name="Henrissat B."/>
            <person name="Grigoriev I.V."/>
            <person name="Hibbett D."/>
            <person name="Nagy L.G."/>
            <person name="Martin F.M."/>
        </authorList>
    </citation>
    <scope>NUCLEOTIDE SEQUENCE</scope>
    <source>
        <strain evidence="1">P2</strain>
    </source>
</reference>
<evidence type="ECO:0000313" key="2">
    <source>
        <dbReference type="Proteomes" id="UP000886501"/>
    </source>
</evidence>
<accession>A0ACB6Z1I2</accession>
<keyword evidence="2" id="KW-1185">Reference proteome</keyword>
<sequence length="464" mass="51050">VNDVYGGTYRYIKRVAGENQGVTSSYVNLQDEDDKAVLSAFRPNTKLVWIESPTNPTLRLVDIPRIVRLAKSHPSKPLVLVDNTFLSPFYSSPLLQGADIVYHSISKYINGHSDVIMGALILPAHHTALAEKLRFLQNAIGAIPSAYDSWLAQRGLKTLHLRMKAHGINALAVAKMLQSSPYVDEVIYPGLPSHPQTALAYRSLSPHALKFVEKHREDNSSPEDTSFPYSGMISFRIRGGAEEADKFLTSTRLFTLAESLGGVESLAELPAKMTHGSIPPAERELLGIGDNLIRLSVGVEETEDLVRDVEQALEAAVRPRPRPLRQPSVIIGPVAAGPWPSHPSSPGLSILKGKPFGGAWTLPGVTKLRERLWFLGILAEGLDITLPSIRLKLNTTEVNQFDAVALEGEEGHRRQQAEQERGTEELSQTMTIRSSVGKGRWESGFGLIRCARSTSRRRLVEDDV</sequence>